<dbReference type="CDD" id="cd18089">
    <property type="entry name" value="SPOUT_Trm10-like"/>
    <property type="match status" value="1"/>
</dbReference>
<dbReference type="Gene3D" id="3.40.850.10">
    <property type="entry name" value="Kinesin motor domain"/>
    <property type="match status" value="1"/>
</dbReference>
<keyword evidence="2" id="KW-0808">Transferase</keyword>
<dbReference type="Gene3D" id="3.40.1280.30">
    <property type="match status" value="1"/>
</dbReference>
<dbReference type="SMART" id="SM00129">
    <property type="entry name" value="KISc"/>
    <property type="match status" value="1"/>
</dbReference>
<dbReference type="Pfam" id="PF00225">
    <property type="entry name" value="Kinesin"/>
    <property type="match status" value="1"/>
</dbReference>
<evidence type="ECO:0000256" key="5">
    <source>
        <dbReference type="ARBA" id="ARBA00023175"/>
    </source>
</evidence>
<dbReference type="PANTHER" id="PTHR47968:SF75">
    <property type="entry name" value="CENTROMERE-ASSOCIATED PROTEIN E"/>
    <property type="match status" value="1"/>
</dbReference>
<feature type="domain" description="Kinesin motor" evidence="9">
    <location>
        <begin position="3"/>
        <end position="339"/>
    </location>
</feature>
<proteinExistence type="inferred from homology"/>
<dbReference type="PRINTS" id="PR00380">
    <property type="entry name" value="KINESINHEAVY"/>
</dbReference>
<keyword evidence="4 7" id="KW-0175">Coiled coil</keyword>
<keyword evidence="5 6" id="KW-0505">Motor protein</keyword>
<keyword evidence="3" id="KW-0949">S-adenosyl-L-methionine</keyword>
<evidence type="ECO:0000256" key="2">
    <source>
        <dbReference type="ARBA" id="ARBA00022679"/>
    </source>
</evidence>
<comment type="similarity">
    <text evidence="6">Belongs to the TRAFAC class myosin-kinesin ATPase superfamily. Kinesin family.</text>
</comment>
<keyword evidence="12" id="KW-1185">Reference proteome</keyword>
<dbReference type="PROSITE" id="PS51675">
    <property type="entry name" value="SAM_MT_TRM10"/>
    <property type="match status" value="1"/>
</dbReference>
<evidence type="ECO:0000259" key="9">
    <source>
        <dbReference type="PROSITE" id="PS50067"/>
    </source>
</evidence>
<feature type="domain" description="SAM-dependent MTase TRM10-type" evidence="10">
    <location>
        <begin position="762"/>
        <end position="952"/>
    </location>
</feature>
<evidence type="ECO:0000256" key="1">
    <source>
        <dbReference type="ARBA" id="ARBA00022603"/>
    </source>
</evidence>
<evidence type="ECO:0000259" key="10">
    <source>
        <dbReference type="PROSITE" id="PS51675"/>
    </source>
</evidence>
<name>A0ABP0WSR8_9BRYO</name>
<dbReference type="InterPro" id="IPR027417">
    <property type="entry name" value="P-loop_NTPase"/>
</dbReference>
<evidence type="ECO:0000256" key="8">
    <source>
        <dbReference type="SAM" id="MobiDB-lite"/>
    </source>
</evidence>
<dbReference type="InterPro" id="IPR001752">
    <property type="entry name" value="Kinesin_motor_dom"/>
</dbReference>
<keyword evidence="6" id="KW-0067">ATP-binding</keyword>
<organism evidence="11 12">
    <name type="scientific">Sphagnum jensenii</name>
    <dbReference type="NCBI Taxonomy" id="128206"/>
    <lineage>
        <taxon>Eukaryota</taxon>
        <taxon>Viridiplantae</taxon>
        <taxon>Streptophyta</taxon>
        <taxon>Embryophyta</taxon>
        <taxon>Bryophyta</taxon>
        <taxon>Sphagnophytina</taxon>
        <taxon>Sphagnopsida</taxon>
        <taxon>Sphagnales</taxon>
        <taxon>Sphagnaceae</taxon>
        <taxon>Sphagnum</taxon>
    </lineage>
</organism>
<dbReference type="SUPFAM" id="SSF52540">
    <property type="entry name" value="P-loop containing nucleoside triphosphate hydrolases"/>
    <property type="match status" value="1"/>
</dbReference>
<feature type="binding site" evidence="6">
    <location>
        <begin position="87"/>
        <end position="94"/>
    </location>
    <ligand>
        <name>ATP</name>
        <dbReference type="ChEBI" id="CHEBI:30616"/>
    </ligand>
</feature>
<dbReference type="InterPro" id="IPR028564">
    <property type="entry name" value="MT_TRM10-typ"/>
</dbReference>
<evidence type="ECO:0000256" key="6">
    <source>
        <dbReference type="PROSITE-ProRule" id="PRU00283"/>
    </source>
</evidence>
<feature type="coiled-coil region" evidence="7">
    <location>
        <begin position="352"/>
        <end position="423"/>
    </location>
</feature>
<dbReference type="EMBL" id="OZ020097">
    <property type="protein sequence ID" value="CAK9268785.1"/>
    <property type="molecule type" value="Genomic_DNA"/>
</dbReference>
<evidence type="ECO:0008006" key="13">
    <source>
        <dbReference type="Google" id="ProtNLM"/>
    </source>
</evidence>
<evidence type="ECO:0000313" key="12">
    <source>
        <dbReference type="Proteomes" id="UP001497444"/>
    </source>
</evidence>
<accession>A0ABP0WSR8</accession>
<evidence type="ECO:0000256" key="7">
    <source>
        <dbReference type="SAM" id="Coils"/>
    </source>
</evidence>
<feature type="compositionally biased region" description="Polar residues" evidence="8">
    <location>
        <begin position="1069"/>
        <end position="1084"/>
    </location>
</feature>
<keyword evidence="6" id="KW-0547">Nucleotide-binding</keyword>
<dbReference type="InterPro" id="IPR036961">
    <property type="entry name" value="Kinesin_motor_dom_sf"/>
</dbReference>
<dbReference type="InterPro" id="IPR027640">
    <property type="entry name" value="Kinesin-like_fam"/>
</dbReference>
<evidence type="ECO:0000256" key="3">
    <source>
        <dbReference type="ARBA" id="ARBA00022691"/>
    </source>
</evidence>
<feature type="region of interest" description="Disordered" evidence="8">
    <location>
        <begin position="1054"/>
        <end position="1084"/>
    </location>
</feature>
<dbReference type="CDD" id="cd01374">
    <property type="entry name" value="KISc_CENP_E"/>
    <property type="match status" value="1"/>
</dbReference>
<dbReference type="InterPro" id="IPR038459">
    <property type="entry name" value="MT_TRM10-typ_sf"/>
</dbReference>
<keyword evidence="1" id="KW-0489">Methyltransferase</keyword>
<reference evidence="11 12" key="1">
    <citation type="submission" date="2024-02" db="EMBL/GenBank/DDBJ databases">
        <authorList>
            <consortium name="ELIXIR-Norway"/>
            <consortium name="Elixir Norway"/>
        </authorList>
    </citation>
    <scope>NUCLEOTIDE SEQUENCE [LARGE SCALE GENOMIC DNA]</scope>
</reference>
<evidence type="ECO:0000313" key="11">
    <source>
        <dbReference type="EMBL" id="CAK9268785.1"/>
    </source>
</evidence>
<feature type="compositionally biased region" description="Basic residues" evidence="8">
    <location>
        <begin position="1054"/>
        <end position="1067"/>
    </location>
</feature>
<protein>
    <recommendedName>
        <fullName evidence="13">Kinesin-like protein</fullName>
    </recommendedName>
</protein>
<dbReference type="Proteomes" id="UP001497444">
    <property type="component" value="Chromosome 2"/>
</dbReference>
<evidence type="ECO:0000256" key="4">
    <source>
        <dbReference type="ARBA" id="ARBA00023054"/>
    </source>
</evidence>
<dbReference type="PANTHER" id="PTHR47968">
    <property type="entry name" value="CENTROMERE PROTEIN E"/>
    <property type="match status" value="1"/>
</dbReference>
<gene>
    <name evidence="11" type="ORF">CSSPJE1EN1_LOCUS14263</name>
</gene>
<dbReference type="PROSITE" id="PS50067">
    <property type="entry name" value="KINESIN_MOTOR_2"/>
    <property type="match status" value="1"/>
</dbReference>
<feature type="coiled-coil region" evidence="7">
    <location>
        <begin position="696"/>
        <end position="764"/>
    </location>
</feature>
<sequence>MEKICVAIRVKPPSIKQESVTKGHEWKVVDKTIALCSAAGTLVSGHSFSFDTIFGTSAKNADIYEQHAKAVVLSAVAGFNGTVFAYGQTSSGKTYTMRGSQAEPGVTWLAVDDVFRSIQEMSNREFLIRVSYMEIYNEEIKDLLSPDNRKLQIHESLERGVFVAGLREEIVDSVEQVLGLLESGEAQRHFGETNMNMYSSRSHTIFRMVIESRDKSQDDQDSDPDSSASDAVRVSALNLVDLAGSERIAKTGAGGVRLKEGGHINKSLMTLGNVINKLCDGGGKQGGHIPYRDSKLTRILQSALGGNARTAIICTITPDEIHIDETRGTLQFASRAKRVTNCAQVNETVTDAALLKRQKREIEELLQKLQGSPHSEDLEKEIRTLRNDLLQFEVEKEKLALELQEEKKAQVEREQRIKEQEQKIVNLSTLVISSAADGQIRVQRDRALGLPPSFESLNEDGGDLFGSCSREATPVPFFENFADEETWATLNHGHGHDADEFLSANFSYGRQTSGVSEESNRSNVDWQLEILNKEKERISRALMEQLAISEEISRARNEEKLWLAKELQNYMAETALEESQCGVEIGDESSLKETLSAEFAVKAVSSASKVDSEEPELTGMAVRVTSSANMADSKEQESTKDEVAVPTPLTQVAFTKELEITESLLLGPSLPNVGSGEHPEAISEIPTSLSKSALKNLAKQERYKELKQQRKALEKMKRHQETERKRQEWVQKLAGLSEEEIEKAKQEKMELRTARKDERKERREKLTQALETGQNIVIDLEFGQMMKPNEISSLLQQVMYSYAANGRAEAPCRLSLTGCTGDIHTQLEKISGFNNWLLHKQERSYLSVFEDRKEDLVYLTADSENILERLDPSKIYIVGGLVDRNRWKGVTLEKAKSQGIQTAKLPIGEHMKMLSSQVLTVNQVVEIMLRFAELGDWSKALFAVIPPRKRAAKEVGDAMTALLHVVEVMKFLEMLILRNLRKRVEVAASDLQQANSLDFEVGPHVLKDAEIPESDCGGVVLLDGLERQSSGPIDNNPLMDFEYYNSNNPTVVVKKHSRRRRAKKGRVHQNGTDTDNGNVESWYT</sequence>